<keyword evidence="5" id="KW-0479">Metal-binding</keyword>
<dbReference type="SMART" id="SM00729">
    <property type="entry name" value="Elp3"/>
    <property type="match status" value="1"/>
</dbReference>
<dbReference type="GO" id="GO:0009102">
    <property type="term" value="P:biotin biosynthetic process"/>
    <property type="evidence" value="ECO:0007669"/>
    <property type="project" value="InterPro"/>
</dbReference>
<evidence type="ECO:0000256" key="1">
    <source>
        <dbReference type="ARBA" id="ARBA00001933"/>
    </source>
</evidence>
<sequence length="547" mass="61700">MNNKKKWNVTNAKKIFNQPFFDLMFKAQKIHRNNFLSNYIQVSALLSIKTGLCPEDCKYCPQSAKYNTGLSNEKLIKLEKVINAAKKAKKIGATRFCMGAAWKNPKDRDMPVLESMIKHVKNLGLETCMTLGMLNDNQVNRLAHAGLDFYNHNLDTSPEYYKNVVTTRSYNDRLSTINKVRNSGIKVCSGGILGLGETINDRISLLVQLSNLSKHPESVPINMLVKIKDLEGLGSGGSGHITGYHPLHKKLEIWLSNWLKFPRALLFSSGFAANQAIINVLSRIFKYIFVDRLSHASILEASINKNILFKRFQHNDIHHLSQLLEKKESRSNSLIFTEGVFSMDGDQVDLKKLITLSKLNNNYLVLDDAHGFGILGDEGKGTSYIKNIFPNLLVVTFSKAVGVCGAAILCQENVAEYFLQYSKNLIYSTSMMPAQAGTILVALKKMKCSQYLRDRLFQNIKRFQISAKKLKLYKYSNTAIHPIIIGDSLLTIKFSQKLQEKGFWVNPILPPSVPVGKGRIRITITAMHRESDIDNLIEALFYAEKNI</sequence>
<evidence type="ECO:0000313" key="12">
    <source>
        <dbReference type="Proteomes" id="UP000078200"/>
    </source>
</evidence>
<dbReference type="Proteomes" id="UP000078200">
    <property type="component" value="Unassembled WGS sequence"/>
</dbReference>
<accession>A0A1A9UKE7</accession>
<dbReference type="Pfam" id="PF04055">
    <property type="entry name" value="Radical_SAM"/>
    <property type="match status" value="1"/>
</dbReference>
<evidence type="ECO:0000256" key="8">
    <source>
        <dbReference type="ARBA" id="ARBA00023014"/>
    </source>
</evidence>
<dbReference type="VEuPathDB" id="VectorBase:GAUT007535"/>
<dbReference type="PANTHER" id="PTHR22976:SF2">
    <property type="entry name" value="BIOTIN SYNTHASE, MITOCHONDRIAL"/>
    <property type="match status" value="1"/>
</dbReference>
<name>A0A1A9UKE7_GLOAU</name>
<dbReference type="Gene3D" id="3.40.640.10">
    <property type="entry name" value="Type I PLP-dependent aspartate aminotransferase-like (Major domain)"/>
    <property type="match status" value="1"/>
</dbReference>
<dbReference type="SFLD" id="SFLDS00029">
    <property type="entry name" value="Radical_SAM"/>
    <property type="match status" value="1"/>
</dbReference>
<dbReference type="AlphaFoldDB" id="A0A1A9UKE7"/>
<evidence type="ECO:0000313" key="11">
    <source>
        <dbReference type="EnsemblMetazoa" id="GAUT007535-PA"/>
    </source>
</evidence>
<dbReference type="SFLD" id="SFLDG01060">
    <property type="entry name" value="BATS_domain_containing"/>
    <property type="match status" value="1"/>
</dbReference>
<comment type="similarity">
    <text evidence="2 9">Belongs to the class-II pyridoxal-phosphate-dependent aminotransferase family.</text>
</comment>
<keyword evidence="4" id="KW-0949">S-adenosyl-L-methionine</keyword>
<keyword evidence="3" id="KW-0004">4Fe-4S</keyword>
<evidence type="ECO:0000256" key="9">
    <source>
        <dbReference type="RuleBase" id="RU003693"/>
    </source>
</evidence>
<dbReference type="InterPro" id="IPR015421">
    <property type="entry name" value="PyrdxlP-dep_Trfase_major"/>
</dbReference>
<keyword evidence="8" id="KW-0411">Iron-sulfur</keyword>
<dbReference type="CDD" id="cd01335">
    <property type="entry name" value="Radical_SAM"/>
    <property type="match status" value="1"/>
</dbReference>
<comment type="cofactor">
    <cofactor evidence="1 9">
        <name>pyridoxal 5'-phosphate</name>
        <dbReference type="ChEBI" id="CHEBI:597326"/>
    </cofactor>
</comment>
<dbReference type="STRING" id="7395.A0A1A9UKE7"/>
<keyword evidence="7" id="KW-0408">Iron</keyword>
<evidence type="ECO:0000256" key="7">
    <source>
        <dbReference type="ARBA" id="ARBA00023004"/>
    </source>
</evidence>
<organism evidence="11 12">
    <name type="scientific">Glossina austeni</name>
    <name type="common">Savannah tsetse fly</name>
    <dbReference type="NCBI Taxonomy" id="7395"/>
    <lineage>
        <taxon>Eukaryota</taxon>
        <taxon>Metazoa</taxon>
        <taxon>Ecdysozoa</taxon>
        <taxon>Arthropoda</taxon>
        <taxon>Hexapoda</taxon>
        <taxon>Insecta</taxon>
        <taxon>Pterygota</taxon>
        <taxon>Neoptera</taxon>
        <taxon>Endopterygota</taxon>
        <taxon>Diptera</taxon>
        <taxon>Brachycera</taxon>
        <taxon>Muscomorpha</taxon>
        <taxon>Hippoboscoidea</taxon>
        <taxon>Glossinidae</taxon>
        <taxon>Glossina</taxon>
    </lineage>
</organism>
<dbReference type="InterPro" id="IPR006638">
    <property type="entry name" value="Elp3/MiaA/NifB-like_rSAM"/>
</dbReference>
<dbReference type="InterPro" id="IPR002684">
    <property type="entry name" value="Biotin_synth/BioAB"/>
</dbReference>
<dbReference type="SUPFAM" id="SSF53383">
    <property type="entry name" value="PLP-dependent transferases"/>
    <property type="match status" value="1"/>
</dbReference>
<proteinExistence type="inferred from homology"/>
<dbReference type="PANTHER" id="PTHR22976">
    <property type="entry name" value="BIOTIN SYNTHASE"/>
    <property type="match status" value="1"/>
</dbReference>
<feature type="domain" description="Radical SAM core" evidence="10">
    <location>
        <begin position="38"/>
        <end position="272"/>
    </location>
</feature>
<evidence type="ECO:0000256" key="4">
    <source>
        <dbReference type="ARBA" id="ARBA00022691"/>
    </source>
</evidence>
<dbReference type="InterPro" id="IPR058240">
    <property type="entry name" value="rSAM_sf"/>
</dbReference>
<evidence type="ECO:0000256" key="6">
    <source>
        <dbReference type="ARBA" id="ARBA00022898"/>
    </source>
</evidence>
<dbReference type="InterPro" id="IPR015422">
    <property type="entry name" value="PyrdxlP-dep_Trfase_small"/>
</dbReference>
<reference evidence="11" key="1">
    <citation type="submission" date="2020-05" db="UniProtKB">
        <authorList>
            <consortium name="EnsemblMetazoa"/>
        </authorList>
    </citation>
    <scope>IDENTIFICATION</scope>
    <source>
        <strain evidence="11">TTRI</strain>
    </source>
</reference>
<dbReference type="GO" id="GO:0051537">
    <property type="term" value="F:2 iron, 2 sulfur cluster binding"/>
    <property type="evidence" value="ECO:0007669"/>
    <property type="project" value="TreeGrafter"/>
</dbReference>
<dbReference type="GO" id="GO:0046872">
    <property type="term" value="F:metal ion binding"/>
    <property type="evidence" value="ECO:0007669"/>
    <property type="project" value="UniProtKB-KW"/>
</dbReference>
<dbReference type="InterPro" id="IPR001917">
    <property type="entry name" value="Aminotrans_II_pyridoxalP_BS"/>
</dbReference>
<dbReference type="InterPro" id="IPR007197">
    <property type="entry name" value="rSAM"/>
</dbReference>
<dbReference type="PROSITE" id="PS51918">
    <property type="entry name" value="RADICAL_SAM"/>
    <property type="match status" value="1"/>
</dbReference>
<keyword evidence="12" id="KW-1185">Reference proteome</keyword>
<dbReference type="GO" id="GO:0004076">
    <property type="term" value="F:biotin synthase activity"/>
    <property type="evidence" value="ECO:0007669"/>
    <property type="project" value="InterPro"/>
</dbReference>
<dbReference type="GO" id="GO:0051539">
    <property type="term" value="F:4 iron, 4 sulfur cluster binding"/>
    <property type="evidence" value="ECO:0007669"/>
    <property type="project" value="UniProtKB-KW"/>
</dbReference>
<dbReference type="SUPFAM" id="SSF102114">
    <property type="entry name" value="Radical SAM enzymes"/>
    <property type="match status" value="1"/>
</dbReference>
<dbReference type="InterPro" id="IPR004839">
    <property type="entry name" value="Aminotransferase_I/II_large"/>
</dbReference>
<dbReference type="Pfam" id="PF00155">
    <property type="entry name" value="Aminotran_1_2"/>
    <property type="match status" value="1"/>
</dbReference>
<dbReference type="Gene3D" id="3.20.20.70">
    <property type="entry name" value="Aldolase class I"/>
    <property type="match status" value="1"/>
</dbReference>
<dbReference type="InterPro" id="IPR013785">
    <property type="entry name" value="Aldolase_TIM"/>
</dbReference>
<evidence type="ECO:0000256" key="3">
    <source>
        <dbReference type="ARBA" id="ARBA00022485"/>
    </source>
</evidence>
<dbReference type="EnsemblMetazoa" id="GAUT007535-RA">
    <property type="protein sequence ID" value="GAUT007535-PA"/>
    <property type="gene ID" value="GAUT007535"/>
</dbReference>
<evidence type="ECO:0000256" key="2">
    <source>
        <dbReference type="ARBA" id="ARBA00008392"/>
    </source>
</evidence>
<keyword evidence="6 9" id="KW-0663">Pyridoxal phosphate</keyword>
<dbReference type="NCBIfam" id="TIGR00433">
    <property type="entry name" value="bioB"/>
    <property type="match status" value="1"/>
</dbReference>
<evidence type="ECO:0000259" key="10">
    <source>
        <dbReference type="PROSITE" id="PS51918"/>
    </source>
</evidence>
<dbReference type="HAMAP" id="MF_01694">
    <property type="entry name" value="BioB"/>
    <property type="match status" value="1"/>
</dbReference>
<dbReference type="Gene3D" id="3.90.1150.10">
    <property type="entry name" value="Aspartate Aminotransferase, domain 1"/>
    <property type="match status" value="1"/>
</dbReference>
<dbReference type="PROSITE" id="PS00599">
    <property type="entry name" value="AA_TRANSFER_CLASS_2"/>
    <property type="match status" value="1"/>
</dbReference>
<dbReference type="InterPro" id="IPR015424">
    <property type="entry name" value="PyrdxlP-dep_Trfase"/>
</dbReference>
<evidence type="ECO:0000256" key="5">
    <source>
        <dbReference type="ARBA" id="ARBA00022723"/>
    </source>
</evidence>
<protein>
    <recommendedName>
        <fullName evidence="10">Radical SAM core domain-containing protein</fullName>
    </recommendedName>
</protein>
<dbReference type="GO" id="GO:0030170">
    <property type="term" value="F:pyridoxal phosphate binding"/>
    <property type="evidence" value="ECO:0007669"/>
    <property type="project" value="InterPro"/>
</dbReference>